<gene>
    <name evidence="8" type="ORF">C7Y71_010585</name>
</gene>
<feature type="transmembrane region" description="Helical" evidence="7">
    <location>
        <begin position="291"/>
        <end position="314"/>
    </location>
</feature>
<dbReference type="CDD" id="cd13127">
    <property type="entry name" value="MATE_tuaB_like"/>
    <property type="match status" value="1"/>
</dbReference>
<dbReference type="Proteomes" id="UP000249375">
    <property type="component" value="Chromosome"/>
</dbReference>
<feature type="transmembrane region" description="Helical" evidence="7">
    <location>
        <begin position="118"/>
        <end position="135"/>
    </location>
</feature>
<keyword evidence="9" id="KW-1185">Reference proteome</keyword>
<comment type="subcellular location">
    <subcellularLocation>
        <location evidence="1">Cell membrane</location>
        <topology evidence="1">Multi-pass membrane protein</topology>
    </subcellularLocation>
</comment>
<evidence type="ECO:0000256" key="1">
    <source>
        <dbReference type="ARBA" id="ARBA00004651"/>
    </source>
</evidence>
<evidence type="ECO:0000256" key="5">
    <source>
        <dbReference type="ARBA" id="ARBA00022989"/>
    </source>
</evidence>
<evidence type="ECO:0000256" key="4">
    <source>
        <dbReference type="ARBA" id="ARBA00022692"/>
    </source>
</evidence>
<feature type="transmembrane region" description="Helical" evidence="7">
    <location>
        <begin position="45"/>
        <end position="71"/>
    </location>
</feature>
<feature type="transmembrane region" description="Helical" evidence="7">
    <location>
        <begin position="421"/>
        <end position="438"/>
    </location>
</feature>
<comment type="similarity">
    <text evidence="2">Belongs to the polysaccharide synthase family.</text>
</comment>
<feature type="transmembrane region" description="Helical" evidence="7">
    <location>
        <begin position="15"/>
        <end position="39"/>
    </location>
</feature>
<evidence type="ECO:0000313" key="9">
    <source>
        <dbReference type="Proteomes" id="UP000249375"/>
    </source>
</evidence>
<feature type="transmembrane region" description="Helical" evidence="7">
    <location>
        <begin position="363"/>
        <end position="381"/>
    </location>
</feature>
<keyword evidence="5 7" id="KW-1133">Transmembrane helix</keyword>
<dbReference type="EMBL" id="CP033459">
    <property type="protein sequence ID" value="QFQ13421.1"/>
    <property type="molecule type" value="Genomic_DNA"/>
</dbReference>
<feature type="transmembrane region" description="Helical" evidence="7">
    <location>
        <begin position="387"/>
        <end position="409"/>
    </location>
</feature>
<accession>A0A5P8E8U9</accession>
<dbReference type="Pfam" id="PF13440">
    <property type="entry name" value="Polysacc_synt_3"/>
    <property type="match status" value="1"/>
</dbReference>
<dbReference type="GO" id="GO:0005886">
    <property type="term" value="C:plasma membrane"/>
    <property type="evidence" value="ECO:0007669"/>
    <property type="project" value="UniProtKB-SubCell"/>
</dbReference>
<dbReference type="PANTHER" id="PTHR30250:SF10">
    <property type="entry name" value="LIPOPOLYSACCHARIDE BIOSYNTHESIS PROTEIN WZXC"/>
    <property type="match status" value="1"/>
</dbReference>
<keyword evidence="3" id="KW-1003">Cell membrane</keyword>
<evidence type="ECO:0000256" key="6">
    <source>
        <dbReference type="ARBA" id="ARBA00023136"/>
    </source>
</evidence>
<feature type="transmembrane region" description="Helical" evidence="7">
    <location>
        <begin position="83"/>
        <end position="106"/>
    </location>
</feature>
<name>A0A5P8E8U9_9BACT</name>
<feature type="transmembrane region" description="Helical" evidence="7">
    <location>
        <begin position="147"/>
        <end position="168"/>
    </location>
</feature>
<proteinExistence type="inferred from homology"/>
<dbReference type="KEGG" id="alq:C7Y71_010585"/>
<dbReference type="RefSeq" id="WP_111897650.1">
    <property type="nucleotide sequence ID" value="NZ_CP033459.1"/>
</dbReference>
<protein>
    <submittedName>
        <fullName evidence="8">Lipopolysaccharide biosynthesis protein</fullName>
    </submittedName>
</protein>
<evidence type="ECO:0000313" key="8">
    <source>
        <dbReference type="EMBL" id="QFQ13421.1"/>
    </source>
</evidence>
<dbReference type="AlphaFoldDB" id="A0A5P8E8U9"/>
<evidence type="ECO:0000256" key="3">
    <source>
        <dbReference type="ARBA" id="ARBA00022475"/>
    </source>
</evidence>
<evidence type="ECO:0000256" key="7">
    <source>
        <dbReference type="SAM" id="Phobius"/>
    </source>
</evidence>
<dbReference type="PANTHER" id="PTHR30250">
    <property type="entry name" value="PST FAMILY PREDICTED COLANIC ACID TRANSPORTER"/>
    <property type="match status" value="1"/>
</dbReference>
<organism evidence="8 9">
    <name type="scientific">Pseudoprevotella muciniphila</name>
    <dbReference type="NCBI Taxonomy" id="2133944"/>
    <lineage>
        <taxon>Bacteria</taxon>
        <taxon>Pseudomonadati</taxon>
        <taxon>Bacteroidota</taxon>
        <taxon>Bacteroidia</taxon>
        <taxon>Bacteroidales</taxon>
        <taxon>Prevotellaceae</taxon>
        <taxon>Pseudoprevotella</taxon>
    </lineage>
</organism>
<keyword evidence="4 7" id="KW-0812">Transmembrane</keyword>
<keyword evidence="6 7" id="KW-0472">Membrane</keyword>
<sequence length="485" mass="54390">MPEEPSLKQKTVKGVFWNALGNFSVKGVQFVVMIVMARLLTPKDYGLLGMLTIFIAISGSFVSSGFGSALIRKQDRTNADCSTVFYFNIVAATFFYILLFFAAPYIADFYNEPQLTDLTRVISLTLIINGFNLVQESLMTAKMNFKTTAKISLITAIASGAVGLTMAFNDFGCWALVGQQISSAIFRVLLFWYYSKWRPAFVYSWKSFRELFGFGSKLLFSGLLDTTYNNIYPLIVGKLYSAATLGFYTRAENFAALPSSNVTNIIQGVSYPALCTLQNDDARLATTYRKFIRISAFVIFPMMMGLAGCAKPLVITLVGEKWSFSILLLQIICFRMMWYPIHAINLNLLLVKGRSDLFLRLEIIKKCIGVFFLVVSAPFGIEAMCVGGIFSSIFCLVVNTYYTGKIIHVGFFRQMGDMSKTIILSLAMGTLVFCISTFCPIQYLYNLIIGIIAGTLFYIGMARMLRFPELKELIELRKNKEKANK</sequence>
<evidence type="ECO:0000256" key="2">
    <source>
        <dbReference type="ARBA" id="ARBA00007430"/>
    </source>
</evidence>
<feature type="transmembrane region" description="Helical" evidence="7">
    <location>
        <begin position="174"/>
        <end position="194"/>
    </location>
</feature>
<reference evidence="8 9" key="1">
    <citation type="submission" date="2018-11" db="EMBL/GenBank/DDBJ databases">
        <authorList>
            <person name="Na S.W."/>
            <person name="Baik M."/>
        </authorList>
    </citation>
    <scope>NUCLEOTIDE SEQUENCE [LARGE SCALE GENOMIC DNA]</scope>
    <source>
        <strain evidence="8 9">E39</strain>
    </source>
</reference>
<feature type="transmembrane region" description="Helical" evidence="7">
    <location>
        <begin position="326"/>
        <end position="351"/>
    </location>
</feature>
<feature type="transmembrane region" description="Helical" evidence="7">
    <location>
        <begin position="444"/>
        <end position="461"/>
    </location>
</feature>
<dbReference type="InterPro" id="IPR050833">
    <property type="entry name" value="Poly_Biosynth_Transport"/>
</dbReference>
<dbReference type="OrthoDB" id="9770347at2"/>